<gene>
    <name evidence="2" type="ORF">CBRE1094_LOCUS43699</name>
</gene>
<evidence type="ECO:0000259" key="1">
    <source>
        <dbReference type="PROSITE" id="PS50053"/>
    </source>
</evidence>
<dbReference type="Pfam" id="PF11976">
    <property type="entry name" value="Rad60-SLD"/>
    <property type="match status" value="1"/>
</dbReference>
<dbReference type="PANTHER" id="PTHR10562">
    <property type="entry name" value="SMALL UBIQUITIN-RELATED MODIFIER"/>
    <property type="match status" value="1"/>
</dbReference>
<protein>
    <recommendedName>
        <fullName evidence="1">Ubiquitin-like domain-containing protein</fullName>
    </recommendedName>
</protein>
<dbReference type="InterPro" id="IPR032675">
    <property type="entry name" value="LRR_dom_sf"/>
</dbReference>
<accession>A0A7S2JGK9</accession>
<dbReference type="PROSITE" id="PS50053">
    <property type="entry name" value="UBIQUITIN_2"/>
    <property type="match status" value="1"/>
</dbReference>
<sequence>MASPMNMIGHDELNVVLKKIGPAGVATFAATATTWHTSLRDWRANESSIELPLPRPGGFALRVIGRHYTSLRTLDASGCKPINNDDVRFVVAGCPKLTKLDLSGCPLRPGPHVVSYLRTRCRELWSDAEINAFSAGLDAHTNAPAGKLSGCLRSSVDEIRPGVELVYAIETINLKVVTQDGNEIYFKLKMTTSLSKVLNGFCQRQGVARRSVRFLYDGRRLDDCDAVTPEHLKMEDGDVVDVMVEQLCIAAPVPATFGLHVGTPGAHLLRQPEALAGSSAADAARLAHALGGPAALDKRALPQCFPEVELLDKGERAALMAYVDAQHREGGSAEEDLRCTVTGQLLTSLIGHSAFERLLAFFGGACDTVKLRRVQAHGRWVAFHTDYSWRTMQIALNGEDEYQGGRLLFATAHGFEQPRRPPGSATIHTNEVVHGVTALQAGTRYGLFFCDTRQSGAATLAVAPTYLSAPSAPPCSAAPASESLEAIEPTSTPATSTAAAAAAAFPLYASISSNCLGLSYLHAAVVAQFSYFERVVPMLDASDDSDLASHASEYLQLLPTILARMQAQQAELILYTTVHEAALQAEMEAQRVLLLRAGGRASVGMELMWRTHMLSPLRYLQAAANPRASSWDVQDLVAAAKRQHGSMHRMLALKPQLASRDAVEVAVCEYGLFLTSQQHSETPHIPTLMTDLVWHAHMSMCPARYGDECRRLAGHFVNHDDNGQAGLQACADNVGGGAA</sequence>
<reference evidence="2" key="1">
    <citation type="submission" date="2021-01" db="EMBL/GenBank/DDBJ databases">
        <authorList>
            <person name="Corre E."/>
            <person name="Pelletier E."/>
            <person name="Niang G."/>
            <person name="Scheremetjew M."/>
            <person name="Finn R."/>
            <person name="Kale V."/>
            <person name="Holt S."/>
            <person name="Cochrane G."/>
            <person name="Meng A."/>
            <person name="Brown T."/>
            <person name="Cohen L."/>
        </authorList>
    </citation>
    <scope>NUCLEOTIDE SEQUENCE</scope>
    <source>
        <strain evidence="2">UTEX LB 985</strain>
    </source>
</reference>
<dbReference type="Gene3D" id="3.80.10.10">
    <property type="entry name" value="Ribonuclease Inhibitor"/>
    <property type="match status" value="1"/>
</dbReference>
<proteinExistence type="predicted"/>
<dbReference type="CDD" id="cd16116">
    <property type="entry name" value="Ubl_Smt3_like"/>
    <property type="match status" value="1"/>
</dbReference>
<dbReference type="SMART" id="SM00213">
    <property type="entry name" value="UBQ"/>
    <property type="match status" value="1"/>
</dbReference>
<dbReference type="AlphaFoldDB" id="A0A7S2JGK9"/>
<dbReference type="EMBL" id="HBGU01080056">
    <property type="protein sequence ID" value="CAD9547272.1"/>
    <property type="molecule type" value="Transcribed_RNA"/>
</dbReference>
<dbReference type="InterPro" id="IPR022617">
    <property type="entry name" value="Rad60/SUMO-like_dom"/>
</dbReference>
<evidence type="ECO:0000313" key="2">
    <source>
        <dbReference type="EMBL" id="CAD9547272.1"/>
    </source>
</evidence>
<dbReference type="Gene3D" id="3.10.20.90">
    <property type="entry name" value="Phosphatidylinositol 3-kinase Catalytic Subunit, Chain A, domain 1"/>
    <property type="match status" value="1"/>
</dbReference>
<organism evidence="2">
    <name type="scientific">Haptolina brevifila</name>
    <dbReference type="NCBI Taxonomy" id="156173"/>
    <lineage>
        <taxon>Eukaryota</taxon>
        <taxon>Haptista</taxon>
        <taxon>Haptophyta</taxon>
        <taxon>Prymnesiophyceae</taxon>
        <taxon>Prymnesiales</taxon>
        <taxon>Prymnesiaceae</taxon>
        <taxon>Haptolina</taxon>
    </lineage>
</organism>
<dbReference type="Gene3D" id="2.60.120.620">
    <property type="entry name" value="q2cbj1_9rhob like domain"/>
    <property type="match status" value="1"/>
</dbReference>
<name>A0A7S2JGK9_9EUKA</name>
<feature type="domain" description="Ubiquitin-like" evidence="1">
    <location>
        <begin position="170"/>
        <end position="246"/>
    </location>
</feature>
<dbReference type="InterPro" id="IPR029071">
    <property type="entry name" value="Ubiquitin-like_domsf"/>
</dbReference>
<dbReference type="SUPFAM" id="SSF54236">
    <property type="entry name" value="Ubiquitin-like"/>
    <property type="match status" value="1"/>
</dbReference>
<dbReference type="InterPro" id="IPR000626">
    <property type="entry name" value="Ubiquitin-like_dom"/>
</dbReference>
<dbReference type="SUPFAM" id="SSF52047">
    <property type="entry name" value="RNI-like"/>
    <property type="match status" value="1"/>
</dbReference>